<reference evidence="1" key="2">
    <citation type="submission" date="2025-08" db="UniProtKB">
        <authorList>
            <consortium name="Ensembl"/>
        </authorList>
    </citation>
    <scope>IDENTIFICATION</scope>
</reference>
<sequence>MQEKYPAVVSLPGGHSSEVMTLNHPELPGCVLFLRWSVEVSRDGVVTPRFDLLTKIPEEALQLFPSPPIGGAAEAFHSLRELLGVEAAIESMIRAVSLSPDL</sequence>
<dbReference type="AlphaFoldDB" id="A0A672GRT4"/>
<dbReference type="OMA" id="VWTVHID"/>
<proteinExistence type="predicted"/>
<dbReference type="GO" id="GO:0000775">
    <property type="term" value="C:chromosome, centromeric region"/>
    <property type="evidence" value="ECO:0007669"/>
    <property type="project" value="InterPro"/>
</dbReference>
<protein>
    <recommendedName>
        <fullName evidence="3">Centromere protein P</fullName>
    </recommendedName>
</protein>
<dbReference type="GO" id="GO:0005634">
    <property type="term" value="C:nucleus"/>
    <property type="evidence" value="ECO:0007669"/>
    <property type="project" value="TreeGrafter"/>
</dbReference>
<dbReference type="GO" id="GO:0034080">
    <property type="term" value="P:CENP-A containing chromatin assembly"/>
    <property type="evidence" value="ECO:0007669"/>
    <property type="project" value="InterPro"/>
</dbReference>
<name>A0A672GRT4_SALFA</name>
<dbReference type="PANTHER" id="PTHR28577">
    <property type="entry name" value="CENTROMERE PROTEIN P"/>
    <property type="match status" value="1"/>
</dbReference>
<dbReference type="Pfam" id="PF13096">
    <property type="entry name" value="CENP-P"/>
    <property type="match status" value="1"/>
</dbReference>
<accession>A0A672GRT4</accession>
<keyword evidence="2" id="KW-1185">Reference proteome</keyword>
<reference evidence="1" key="1">
    <citation type="submission" date="2019-06" db="EMBL/GenBank/DDBJ databases">
        <authorList>
            <consortium name="Wellcome Sanger Institute Data Sharing"/>
        </authorList>
    </citation>
    <scope>NUCLEOTIDE SEQUENCE [LARGE SCALE GENOMIC DNA]</scope>
</reference>
<dbReference type="Ensembl" id="ENSSFAT00005020483.1">
    <property type="protein sequence ID" value="ENSSFAP00005019700.1"/>
    <property type="gene ID" value="ENSSFAG00005010298.1"/>
</dbReference>
<evidence type="ECO:0000313" key="1">
    <source>
        <dbReference type="Ensembl" id="ENSSFAP00005019700.1"/>
    </source>
</evidence>
<evidence type="ECO:0000313" key="2">
    <source>
        <dbReference type="Proteomes" id="UP000472267"/>
    </source>
</evidence>
<evidence type="ECO:0008006" key="3">
    <source>
        <dbReference type="Google" id="ProtNLM"/>
    </source>
</evidence>
<dbReference type="PANTHER" id="PTHR28577:SF1">
    <property type="entry name" value="CENTROMERE PROTEIN P"/>
    <property type="match status" value="1"/>
</dbReference>
<dbReference type="InParanoid" id="A0A672GRT4"/>
<reference evidence="1" key="3">
    <citation type="submission" date="2025-09" db="UniProtKB">
        <authorList>
            <consortium name="Ensembl"/>
        </authorList>
    </citation>
    <scope>IDENTIFICATION</scope>
</reference>
<dbReference type="InterPro" id="IPR027801">
    <property type="entry name" value="CENP-P"/>
</dbReference>
<organism evidence="1 2">
    <name type="scientific">Salarias fasciatus</name>
    <name type="common">Jewelled blenny</name>
    <name type="synonym">Blennius fasciatus</name>
    <dbReference type="NCBI Taxonomy" id="181472"/>
    <lineage>
        <taxon>Eukaryota</taxon>
        <taxon>Metazoa</taxon>
        <taxon>Chordata</taxon>
        <taxon>Craniata</taxon>
        <taxon>Vertebrata</taxon>
        <taxon>Euteleostomi</taxon>
        <taxon>Actinopterygii</taxon>
        <taxon>Neopterygii</taxon>
        <taxon>Teleostei</taxon>
        <taxon>Neoteleostei</taxon>
        <taxon>Acanthomorphata</taxon>
        <taxon>Ovalentaria</taxon>
        <taxon>Blenniimorphae</taxon>
        <taxon>Blenniiformes</taxon>
        <taxon>Blennioidei</taxon>
        <taxon>Blenniidae</taxon>
        <taxon>Salariinae</taxon>
        <taxon>Salarias</taxon>
    </lineage>
</organism>
<dbReference type="Proteomes" id="UP000472267">
    <property type="component" value="Chromosome 5"/>
</dbReference>